<dbReference type="PROSITE" id="PS50082">
    <property type="entry name" value="WD_REPEATS_2"/>
    <property type="match status" value="1"/>
</dbReference>
<comment type="caution">
    <text evidence="6">The sequence shown here is derived from an EMBL/GenBank/DDBJ whole genome shotgun (WGS) entry which is preliminary data.</text>
</comment>
<feature type="transmembrane region" description="Helical" evidence="5">
    <location>
        <begin position="381"/>
        <end position="400"/>
    </location>
</feature>
<keyword evidence="1 3" id="KW-0853">WD repeat</keyword>
<accession>A0A8H3HJB1</accession>
<proteinExistence type="predicted"/>
<evidence type="ECO:0000256" key="1">
    <source>
        <dbReference type="ARBA" id="ARBA00022574"/>
    </source>
</evidence>
<reference evidence="6" key="1">
    <citation type="submission" date="2021-01" db="EMBL/GenBank/DDBJ databases">
        <authorList>
            <person name="Kaushik A."/>
        </authorList>
    </citation>
    <scope>NUCLEOTIDE SEQUENCE</scope>
    <source>
        <strain evidence="6">AG3-1AP</strain>
    </source>
</reference>
<keyword evidence="5" id="KW-0812">Transmembrane</keyword>
<keyword evidence="5" id="KW-1133">Transmembrane helix</keyword>
<feature type="region of interest" description="Disordered" evidence="4">
    <location>
        <begin position="1"/>
        <end position="68"/>
    </location>
</feature>
<dbReference type="PANTHER" id="PTHR19848">
    <property type="entry name" value="WD40 REPEAT PROTEIN"/>
    <property type="match status" value="1"/>
</dbReference>
<protein>
    <recommendedName>
        <fullName evidence="8">WD40 repeat-like protein</fullName>
    </recommendedName>
</protein>
<dbReference type="SUPFAM" id="SSF50978">
    <property type="entry name" value="WD40 repeat-like"/>
    <property type="match status" value="1"/>
</dbReference>
<dbReference type="InterPro" id="IPR001680">
    <property type="entry name" value="WD40_rpt"/>
</dbReference>
<organism evidence="6 7">
    <name type="scientific">Rhizoctonia solani</name>
    <dbReference type="NCBI Taxonomy" id="456999"/>
    <lineage>
        <taxon>Eukaryota</taxon>
        <taxon>Fungi</taxon>
        <taxon>Dikarya</taxon>
        <taxon>Basidiomycota</taxon>
        <taxon>Agaricomycotina</taxon>
        <taxon>Agaricomycetes</taxon>
        <taxon>Cantharellales</taxon>
        <taxon>Ceratobasidiaceae</taxon>
        <taxon>Rhizoctonia</taxon>
    </lineage>
</organism>
<feature type="repeat" description="WD" evidence="3">
    <location>
        <begin position="573"/>
        <end position="603"/>
    </location>
</feature>
<evidence type="ECO:0008006" key="8">
    <source>
        <dbReference type="Google" id="ProtNLM"/>
    </source>
</evidence>
<evidence type="ECO:0000256" key="4">
    <source>
        <dbReference type="SAM" id="MobiDB-lite"/>
    </source>
</evidence>
<gene>
    <name evidence="6" type="ORF">RDB_LOCUS135661</name>
</gene>
<evidence type="ECO:0000256" key="3">
    <source>
        <dbReference type="PROSITE-ProRule" id="PRU00221"/>
    </source>
</evidence>
<evidence type="ECO:0000313" key="7">
    <source>
        <dbReference type="Proteomes" id="UP000663831"/>
    </source>
</evidence>
<feature type="compositionally biased region" description="Polar residues" evidence="4">
    <location>
        <begin position="52"/>
        <end position="67"/>
    </location>
</feature>
<keyword evidence="5" id="KW-0472">Membrane</keyword>
<name>A0A8H3HJB1_9AGAM</name>
<dbReference type="SMART" id="SM00320">
    <property type="entry name" value="WD40"/>
    <property type="match status" value="4"/>
</dbReference>
<dbReference type="Gene3D" id="2.130.10.10">
    <property type="entry name" value="YVTN repeat-like/Quinoprotein amine dehydrogenase"/>
    <property type="match status" value="2"/>
</dbReference>
<dbReference type="PANTHER" id="PTHR19848:SF8">
    <property type="entry name" value="F-BOX AND WD REPEAT DOMAIN CONTAINING 7"/>
    <property type="match status" value="1"/>
</dbReference>
<dbReference type="Pfam" id="PF00400">
    <property type="entry name" value="WD40"/>
    <property type="match status" value="1"/>
</dbReference>
<dbReference type="AlphaFoldDB" id="A0A8H3HJB1"/>
<feature type="transmembrane region" description="Helical" evidence="5">
    <location>
        <begin position="406"/>
        <end position="432"/>
    </location>
</feature>
<keyword evidence="2" id="KW-0677">Repeat</keyword>
<dbReference type="Proteomes" id="UP000663831">
    <property type="component" value="Unassembled WGS sequence"/>
</dbReference>
<evidence type="ECO:0000313" key="6">
    <source>
        <dbReference type="EMBL" id="CAE6514630.1"/>
    </source>
</evidence>
<sequence length="1035" mass="116511">METTNADQARNPEPDVRPTVTEEDSDSDAGTAPNEEIHPTGVDVETKHNRNPSRSYSAKHTGSTSQRQLERVGATNIHLGEKRLVEQEVEAFNRFDKELNNVNAALRLLGSTMQLFGSSVGVLHAIYQLRKSLLRLQFHVRENATTLYDNSIKPNEKRYVREVKPEMKANGRIKDHKPKETLEVLKQKTEGKRYKNINGSMEEVAINLEMFVIRINEISGFYDELVNQTFTDFAKELQYRVGVFNRREYHLNMAFRERINKLAVKFTQHLDSMRQALKSFQKNSIPIIQRSQERRGLGLQGLSAVATFFSGITATTIQYQLEGTSTPLQSTVNGLWITSLACSIASAVSAQVVYFWRMSRFSSPSKHTPGFIARVLQYTPLIYLCLSVSMLMVGLSVYTFSSNQDIIISILISVFTGLLSFEFMIFGVWVLLEYVAFTWTDGEKWFLQVHTNHLLTEMWKYMADRMRASWIKLHTSTVPDHSIQEPGDATEKGAQPGHQLTIDFPALIQARHQNTLEPRGEQMLQNIQEYKRLKKVNDFINQYPPVSHQRNSTLTTNAEKYAYLDAMKLLTAISRHNGLIKHLAFSPDQTLLATCGWDGTVVISNADEIEPPIFTLKHTEEEAPTEPQPLQKPLFGKDSAGEFCVSESAWSPDGAMLATRTRTRVWVWNMKSGTFMNSIEVGKGRSIERIAWSWKVENIKPVNNAPEQTQSQATLKPQTKILERSQILVVIEHAYEHAGTHVIHYASADYSKLQGTQSTQDIRALSREISIKDLVITSMATVNDCSIPHVNNFGVPDAKNAGAPATNNTDARAHRSKSMVNDYLLIGVGVDTKNNPNIEVEKFLFLYNFISGEFSRLSPLSGKVHSVSVTVPNKNIAHVLVTYKGQGAYPQLWEIKVIPDRKKCEFARIRTYFSKATSNLSGRGCFGGPGDIYVCCSSQDGEIFIWDRETGILIFTITPKDEEHLKFFTCNKLASSDFLCASGAVNGVLSVWSTKKVEPAPSAYILPLDSDQQYQPISSPEPLSLFPEGESIYMV</sequence>
<dbReference type="EMBL" id="CAJMWV010005698">
    <property type="protein sequence ID" value="CAE6514630.1"/>
    <property type="molecule type" value="Genomic_DNA"/>
</dbReference>
<evidence type="ECO:0000256" key="5">
    <source>
        <dbReference type="SAM" id="Phobius"/>
    </source>
</evidence>
<evidence type="ECO:0000256" key="2">
    <source>
        <dbReference type="ARBA" id="ARBA00022737"/>
    </source>
</evidence>
<dbReference type="InterPro" id="IPR015943">
    <property type="entry name" value="WD40/YVTN_repeat-like_dom_sf"/>
</dbReference>
<feature type="transmembrane region" description="Helical" evidence="5">
    <location>
        <begin position="333"/>
        <end position="356"/>
    </location>
</feature>
<dbReference type="InterPro" id="IPR036322">
    <property type="entry name" value="WD40_repeat_dom_sf"/>
</dbReference>